<dbReference type="OrthoDB" id="9114625at2"/>
<proteinExistence type="predicted"/>
<organism evidence="2 3">
    <name type="scientific">Paraburkholderia diazotrophica</name>
    <dbReference type="NCBI Taxonomy" id="667676"/>
    <lineage>
        <taxon>Bacteria</taxon>
        <taxon>Pseudomonadati</taxon>
        <taxon>Pseudomonadota</taxon>
        <taxon>Betaproteobacteria</taxon>
        <taxon>Burkholderiales</taxon>
        <taxon>Burkholderiaceae</taxon>
        <taxon>Paraburkholderia</taxon>
    </lineage>
</organism>
<dbReference type="EMBL" id="FNYE01000051">
    <property type="protein sequence ID" value="SEK11229.1"/>
    <property type="molecule type" value="Genomic_DNA"/>
</dbReference>
<feature type="transmembrane region" description="Helical" evidence="1">
    <location>
        <begin position="46"/>
        <end position="67"/>
    </location>
</feature>
<accession>A0A1H7EBF9</accession>
<reference evidence="3" key="1">
    <citation type="submission" date="2016-10" db="EMBL/GenBank/DDBJ databases">
        <authorList>
            <person name="Varghese N."/>
            <person name="Submissions S."/>
        </authorList>
    </citation>
    <scope>NUCLEOTIDE SEQUENCE [LARGE SCALE GENOMIC DNA]</scope>
    <source>
        <strain evidence="3">LMG 26031</strain>
    </source>
</reference>
<dbReference type="Proteomes" id="UP000198866">
    <property type="component" value="Unassembled WGS sequence"/>
</dbReference>
<keyword evidence="1" id="KW-1133">Transmembrane helix</keyword>
<evidence type="ECO:0000313" key="3">
    <source>
        <dbReference type="Proteomes" id="UP000198866"/>
    </source>
</evidence>
<feature type="transmembrane region" description="Helical" evidence="1">
    <location>
        <begin position="12"/>
        <end position="34"/>
    </location>
</feature>
<gene>
    <name evidence="2" type="ORF">SAMN05192539_105119</name>
</gene>
<evidence type="ECO:0000313" key="2">
    <source>
        <dbReference type="EMBL" id="SEK11229.1"/>
    </source>
</evidence>
<name>A0A1H7EBF9_9BURK</name>
<dbReference type="AlphaFoldDB" id="A0A1H7EBF9"/>
<evidence type="ECO:0000256" key="1">
    <source>
        <dbReference type="SAM" id="Phobius"/>
    </source>
</evidence>
<protein>
    <submittedName>
        <fullName evidence="2">Uncharacterized protein</fullName>
    </submittedName>
</protein>
<keyword evidence="1" id="KW-0812">Transmembrane</keyword>
<sequence>MNDLREKRNETLGITVFIVVVVWLLIATILYNSITEKRGYKLDNSAAVTASAASAVAAAAAAANAAANEGANKAKGASQ</sequence>
<keyword evidence="3" id="KW-1185">Reference proteome</keyword>
<keyword evidence="1" id="KW-0472">Membrane</keyword>